<protein>
    <submittedName>
        <fullName evidence="3">Microcephalin</fullName>
    </submittedName>
</protein>
<dbReference type="PROSITE" id="PS50172">
    <property type="entry name" value="BRCT"/>
    <property type="match status" value="3"/>
</dbReference>
<organism evidence="3">
    <name type="scientific">Culex pipiens</name>
    <name type="common">House mosquito</name>
    <dbReference type="NCBI Taxonomy" id="7175"/>
    <lineage>
        <taxon>Eukaryota</taxon>
        <taxon>Metazoa</taxon>
        <taxon>Ecdysozoa</taxon>
        <taxon>Arthropoda</taxon>
        <taxon>Hexapoda</taxon>
        <taxon>Insecta</taxon>
        <taxon>Pterygota</taxon>
        <taxon>Neoptera</taxon>
        <taxon>Endopterygota</taxon>
        <taxon>Diptera</taxon>
        <taxon>Nematocera</taxon>
        <taxon>Culicoidea</taxon>
        <taxon>Culicidae</taxon>
        <taxon>Culicinae</taxon>
        <taxon>Culicini</taxon>
        <taxon>Culex</taxon>
        <taxon>Culex</taxon>
    </lineage>
</organism>
<feature type="compositionally biased region" description="Polar residues" evidence="1">
    <location>
        <begin position="17"/>
        <end position="31"/>
    </location>
</feature>
<dbReference type="PANTHER" id="PTHR14625:SF3">
    <property type="entry name" value="MICROCEPHALIN"/>
    <property type="match status" value="1"/>
</dbReference>
<dbReference type="GO" id="GO:0000278">
    <property type="term" value="P:mitotic cell cycle"/>
    <property type="evidence" value="ECO:0007669"/>
    <property type="project" value="TreeGrafter"/>
</dbReference>
<evidence type="ECO:0000313" key="3">
    <source>
        <dbReference type="EMBL" id="CAG6518023.1"/>
    </source>
</evidence>
<dbReference type="PANTHER" id="PTHR14625">
    <property type="entry name" value="MICROCEPHALIN"/>
    <property type="match status" value="1"/>
</dbReference>
<dbReference type="Pfam" id="PF16589">
    <property type="entry name" value="BRCT_2"/>
    <property type="match status" value="1"/>
</dbReference>
<dbReference type="InterPro" id="IPR001357">
    <property type="entry name" value="BRCT_dom"/>
</dbReference>
<name>A0A8D8GSN9_CULPI</name>
<evidence type="ECO:0000259" key="2">
    <source>
        <dbReference type="PROSITE" id="PS50172"/>
    </source>
</evidence>
<dbReference type="InterPro" id="IPR036420">
    <property type="entry name" value="BRCT_dom_sf"/>
</dbReference>
<feature type="region of interest" description="Disordered" evidence="1">
    <location>
        <begin position="304"/>
        <end position="343"/>
    </location>
</feature>
<evidence type="ECO:0000256" key="1">
    <source>
        <dbReference type="SAM" id="MobiDB-lite"/>
    </source>
</evidence>
<dbReference type="CDD" id="cd17716">
    <property type="entry name" value="BRCT_microcephalin_rpt1"/>
    <property type="match status" value="1"/>
</dbReference>
<dbReference type="InterPro" id="IPR022047">
    <property type="entry name" value="Microcephalin-like"/>
</dbReference>
<dbReference type="SMART" id="SM00292">
    <property type="entry name" value="BRCT"/>
    <property type="match status" value="3"/>
</dbReference>
<feature type="compositionally biased region" description="Basic and acidic residues" evidence="1">
    <location>
        <begin position="768"/>
        <end position="786"/>
    </location>
</feature>
<feature type="compositionally biased region" description="Polar residues" evidence="1">
    <location>
        <begin position="328"/>
        <end position="337"/>
    </location>
</feature>
<dbReference type="Gene3D" id="3.40.50.10190">
    <property type="entry name" value="BRCT domain"/>
    <property type="match status" value="3"/>
</dbReference>
<feature type="compositionally biased region" description="Low complexity" evidence="1">
    <location>
        <begin position="849"/>
        <end position="858"/>
    </location>
</feature>
<feature type="region of interest" description="Disordered" evidence="1">
    <location>
        <begin position="1"/>
        <end position="31"/>
    </location>
</feature>
<dbReference type="CDD" id="cd17751">
    <property type="entry name" value="BRCT_microcephalin_rpt3"/>
    <property type="match status" value="1"/>
</dbReference>
<feature type="region of interest" description="Disordered" evidence="1">
    <location>
        <begin position="627"/>
        <end position="649"/>
    </location>
</feature>
<feature type="domain" description="BRCT" evidence="2">
    <location>
        <begin position="937"/>
        <end position="1004"/>
    </location>
</feature>
<dbReference type="SUPFAM" id="SSF52113">
    <property type="entry name" value="BRCT domain"/>
    <property type="match status" value="3"/>
</dbReference>
<feature type="compositionally biased region" description="Pro residues" evidence="1">
    <location>
        <begin position="831"/>
        <end position="840"/>
    </location>
</feature>
<feature type="region of interest" description="Disordered" evidence="1">
    <location>
        <begin position="490"/>
        <end position="550"/>
    </location>
</feature>
<feature type="compositionally biased region" description="Low complexity" evidence="1">
    <location>
        <begin position="900"/>
        <end position="919"/>
    </location>
</feature>
<dbReference type="Pfam" id="PF12738">
    <property type="entry name" value="PTCB-BRCT"/>
    <property type="match status" value="1"/>
</dbReference>
<sequence length="1113" mass="123100">MNRVMRSYTPDLKVAGTTPSRMSTIGTTMTTPIGSATRRRYSVSSVVGASALVTPPARSFSQDAVGTPVNKRMSLHENLMLKILATPVDQALHEQANSSGDESFCSSLGTSYSIEQLLESDDQLRCTTPTNGLDIQSNPRLARLYKDLHSPSATTRVRALRALKSPSKRDAYGQFDVPHEEQDIITEEERRTPTEKTIQQVMAGVCVYIEVRSGADNRSDGIKDVVASLGAKVNDKLYKDTTHVIFKDGLMSTYQKAKKMNIPVVSILWIEACKRHLCIMNPANFPISNQDRYDNPELFKKIRRQKSMQPRAEELNSGSTGKKRPTEGGNSSTTRKSVISPPAKLPVLHRIRKDDGLERILNEFQIDNAMTQEPQDDFDKMLAGPMRLLERFRNSPVTSSGGKKSQEAEVTTPEAPSRSIRKSLAFGGSAEKVTPGRRRSTSKEVTPVAKPTPRQRRKTTLFTPRVTSVEEEVESPAVVPVVQTSTRTRRKTLAVSMDENSPVKRQDTIRSPKPMELSKQNSENQQENVPPARKSIYSPSKMEQSSDKTDKVVQIEMGSSPRRTLGPKTSENVGKSNSLKKAITPELDAKDLEAFRTNRRRTLYTPGVYDESDKATLAKETPVLNRRSTFFNPPANSTATDKTPFGASNRRRTLYSSAVDVPETPEEPSQKPANAPKKTLLEEYQSSLTSFSSTRTPISERRKTIFDISMDIIDKRLSQINQQSKATATPEPTNRVEAAAAALKSPPPRPSSVSRQTSLETFYRKASKSTEKSIKFKSSTELRSSTDSDVTSTAPRKRKLFNAQPSLSTDSPSQPETLTLPDNPPKRAKTPPLPEAPKTPAPSKRRSMAVAKAATAVKTTRRSSVLFEPPVKQPSGSRPVMGTQARTMKALGLGAGLPTASSQSSQQSSNGSQQSGQAAAQFRLATTNLHGDQQRFVKETVSALGGFLIQPNVTDRTTHLVSLETRRTINLLRALTRGLWIVSYAWIEQSARAGRWLPEDQYELCEFSPAVQTCRSERQAFGSRYRMDLFGECGGTFYVSERCEVPQDQLRELIITCGGKITGNALAARYLLVSSLEDVGGVPKGAFCVSPQWILDSIQENRVKKTYRYLVRK</sequence>
<reference evidence="3" key="1">
    <citation type="submission" date="2021-05" db="EMBL/GenBank/DDBJ databases">
        <authorList>
            <person name="Alioto T."/>
            <person name="Alioto T."/>
            <person name="Gomez Garrido J."/>
        </authorList>
    </citation>
    <scope>NUCLEOTIDE SEQUENCE</scope>
</reference>
<feature type="region of interest" description="Disordered" evidence="1">
    <location>
        <begin position="392"/>
        <end position="459"/>
    </location>
</feature>
<feature type="domain" description="BRCT" evidence="2">
    <location>
        <begin position="197"/>
        <end position="287"/>
    </location>
</feature>
<proteinExistence type="predicted"/>
<feature type="compositionally biased region" description="Polar residues" evidence="1">
    <location>
        <begin position="627"/>
        <end position="641"/>
    </location>
</feature>
<feature type="compositionally biased region" description="Polar residues" evidence="1">
    <location>
        <begin position="518"/>
        <end position="528"/>
    </location>
</feature>
<feature type="compositionally biased region" description="Basic and acidic residues" evidence="1">
    <location>
        <begin position="501"/>
        <end position="510"/>
    </location>
</feature>
<feature type="region of interest" description="Disordered" evidence="1">
    <location>
        <begin position="895"/>
        <end position="919"/>
    </location>
</feature>
<dbReference type="EMBL" id="HBUE01176439">
    <property type="protein sequence ID" value="CAG6518023.1"/>
    <property type="molecule type" value="Transcribed_RNA"/>
</dbReference>
<dbReference type="AlphaFoldDB" id="A0A8D8GSN9"/>
<dbReference type="EMBL" id="HBUE01281951">
    <property type="protein sequence ID" value="CAG6569555.1"/>
    <property type="molecule type" value="Transcribed_RNA"/>
</dbReference>
<accession>A0A8D8GSN9</accession>
<feature type="domain" description="BRCT" evidence="2">
    <location>
        <begin position="1034"/>
        <end position="1111"/>
    </location>
</feature>
<feature type="compositionally biased region" description="Polar residues" evidence="1">
    <location>
        <begin position="803"/>
        <end position="817"/>
    </location>
</feature>
<feature type="region of interest" description="Disordered" evidence="1">
    <location>
        <begin position="739"/>
        <end position="882"/>
    </location>
</feature>
<dbReference type="CDD" id="cd17736">
    <property type="entry name" value="BRCT_microcephalin_rpt2"/>
    <property type="match status" value="1"/>
</dbReference>